<gene>
    <name evidence="4" type="ORF">P2G67_08450</name>
</gene>
<dbReference type="InterPro" id="IPR008040">
    <property type="entry name" value="Hydant_A_N"/>
</dbReference>
<dbReference type="Pfam" id="PF01968">
    <property type="entry name" value="Hydantoinase_A"/>
    <property type="match status" value="1"/>
</dbReference>
<organism evidence="4 5">
    <name type="scientific">Aquibaculum arenosum</name>
    <dbReference type="NCBI Taxonomy" id="3032591"/>
    <lineage>
        <taxon>Bacteria</taxon>
        <taxon>Pseudomonadati</taxon>
        <taxon>Pseudomonadota</taxon>
        <taxon>Alphaproteobacteria</taxon>
        <taxon>Rhodospirillales</taxon>
        <taxon>Rhodovibrionaceae</taxon>
        <taxon>Aquibaculum</taxon>
    </lineage>
</organism>
<evidence type="ECO:0000313" key="4">
    <source>
        <dbReference type="EMBL" id="MDF2096002.1"/>
    </source>
</evidence>
<dbReference type="InterPro" id="IPR049517">
    <property type="entry name" value="ACX-like_C"/>
</dbReference>
<dbReference type="InterPro" id="IPR045079">
    <property type="entry name" value="Oxoprolinase-like"/>
</dbReference>
<dbReference type="PANTHER" id="PTHR11365">
    <property type="entry name" value="5-OXOPROLINASE RELATED"/>
    <property type="match status" value="1"/>
</dbReference>
<dbReference type="RefSeq" id="WP_275821983.1">
    <property type="nucleotide sequence ID" value="NZ_JARHUD010000004.1"/>
</dbReference>
<comment type="caution">
    <text evidence="4">The sequence shown here is derived from an EMBL/GenBank/DDBJ whole genome shotgun (WGS) entry which is preliminary data.</text>
</comment>
<evidence type="ECO:0000259" key="3">
    <source>
        <dbReference type="Pfam" id="PF19278"/>
    </source>
</evidence>
<dbReference type="Pfam" id="PF05378">
    <property type="entry name" value="Hydant_A_N"/>
    <property type="match status" value="1"/>
</dbReference>
<protein>
    <submittedName>
        <fullName evidence="4">Hydantoinase/oxoprolinase family protein</fullName>
    </submittedName>
</protein>
<dbReference type="InterPro" id="IPR002821">
    <property type="entry name" value="Hydantoinase_A"/>
</dbReference>
<accession>A0ABT5YM18</accession>
<feature type="domain" description="Hydantoinase/oxoprolinase N-terminal" evidence="2">
    <location>
        <begin position="17"/>
        <end position="194"/>
    </location>
</feature>
<evidence type="ECO:0000259" key="1">
    <source>
        <dbReference type="Pfam" id="PF01968"/>
    </source>
</evidence>
<evidence type="ECO:0000313" key="5">
    <source>
        <dbReference type="Proteomes" id="UP001215503"/>
    </source>
</evidence>
<keyword evidence="5" id="KW-1185">Reference proteome</keyword>
<name>A0ABT5YM18_9PROT</name>
<proteinExistence type="predicted"/>
<feature type="domain" description="Acetophenone carboxylase-like C-terminal" evidence="3">
    <location>
        <begin position="517"/>
        <end position="686"/>
    </location>
</feature>
<evidence type="ECO:0000259" key="2">
    <source>
        <dbReference type="Pfam" id="PF05378"/>
    </source>
</evidence>
<feature type="domain" description="Hydantoinase A/oxoprolinase" evidence="1">
    <location>
        <begin position="215"/>
        <end position="501"/>
    </location>
</feature>
<sequence>MADGIKQASDAGSGWIVGVDVGGTFTDFYGFDRATGTIQLHKTPSTPDNPAKAIVSGLRDMGASKALPLSAVTNLAHGTTVATNALIQRKGGTVAVITTRGFRDLLEIGRQVRPRMYDLKADYPAPLAKREHRFEITERVGPEGQIITPLDETELEEIAQALTAIKAEACAVCLLFSYINPAHEERIGTWLRERLPTLAVSLSSEVQPEFREYERFSTALLNTYLQPIFAGYMSHLEQELAELTPKARVGINQSSGGLMSIARARSFPIRTALSGPAAGVMAAIHTARQSQRPNVITLDMGGTSADVALIRNCEAGLAFDREVAGFPVRLPMVDINTVGAGGGSIAWFERDGLLKVGPLSAGADPGPACYRRGGDQLTVTDANVVLGRLSARGLLGGSMSLDVAASRAVTAPIAERLGFSIEKTAQGVLGIVTANMVRAIRAISVERGHDPRQFTLMPFGGAGPLHANAVARALGIHEILVPLAPGILCAQGLVVADIKEDLVRSRRLPVVDDSLPELQTLLEELAAEAQPWFEQEEIPVEARLLQVSLDMRYEGQNFELRVPVDVDVAAPRLPEAKALRQLFFEEHESSYGFFNPEDPVEVINLRLTALGALPPPRAPSAPEGASLHPEPVERRPVWFDEADSHDTPVYRREALAPGCIIPGPAVIDQFDATTLVYPGDTARVDDALNLMIEIAP</sequence>
<dbReference type="Proteomes" id="UP001215503">
    <property type="component" value="Unassembled WGS sequence"/>
</dbReference>
<dbReference type="Pfam" id="PF19278">
    <property type="entry name" value="Hydant_A_C"/>
    <property type="match status" value="1"/>
</dbReference>
<dbReference type="PANTHER" id="PTHR11365:SF23">
    <property type="entry name" value="HYPOTHETICAL 5-OXOPROLINASE (EUROFUNG)-RELATED"/>
    <property type="match status" value="1"/>
</dbReference>
<reference evidence="4 5" key="1">
    <citation type="submission" date="2023-03" db="EMBL/GenBank/DDBJ databases">
        <title>Fodinicurvata sp. CAU 1616 isolated from sea sendiment.</title>
        <authorList>
            <person name="Kim W."/>
        </authorList>
    </citation>
    <scope>NUCLEOTIDE SEQUENCE [LARGE SCALE GENOMIC DNA]</scope>
    <source>
        <strain evidence="4 5">CAU 1616</strain>
    </source>
</reference>
<dbReference type="EMBL" id="JARHUD010000004">
    <property type="protein sequence ID" value="MDF2096002.1"/>
    <property type="molecule type" value="Genomic_DNA"/>
</dbReference>